<dbReference type="STRING" id="312017.W7XB95"/>
<evidence type="ECO:0000256" key="1">
    <source>
        <dbReference type="ARBA" id="ARBA00010759"/>
    </source>
</evidence>
<comment type="function">
    <text evidence="3">Removes the formyl group from the N-terminal Met of newly synthesized proteins.</text>
</comment>
<dbReference type="Pfam" id="PF01327">
    <property type="entry name" value="Pep_deformylase"/>
    <property type="match status" value="1"/>
</dbReference>
<dbReference type="PANTHER" id="PTHR10458">
    <property type="entry name" value="PEPTIDE DEFORMYLASE"/>
    <property type="match status" value="1"/>
</dbReference>
<dbReference type="InParanoid" id="W7XB95"/>
<evidence type="ECO:0000313" key="5">
    <source>
        <dbReference type="Proteomes" id="UP000009168"/>
    </source>
</evidence>
<dbReference type="KEGG" id="tet:TTHERM_000460619"/>
<accession>W7XB95</accession>
<name>W7XB95_TETTS</name>
<dbReference type="GO" id="GO:0046872">
    <property type="term" value="F:metal ion binding"/>
    <property type="evidence" value="ECO:0007669"/>
    <property type="project" value="UniProtKB-KW"/>
</dbReference>
<keyword evidence="3" id="KW-0648">Protein biosynthesis</keyword>
<dbReference type="GeneID" id="24439093"/>
<keyword evidence="3" id="KW-0378">Hydrolase</keyword>
<evidence type="ECO:0000313" key="4">
    <source>
        <dbReference type="EMBL" id="EWS73693.1"/>
    </source>
</evidence>
<dbReference type="SUPFAM" id="SSF56420">
    <property type="entry name" value="Peptide deformylase"/>
    <property type="match status" value="1"/>
</dbReference>
<dbReference type="GO" id="GO:0042586">
    <property type="term" value="F:peptide deformylase activity"/>
    <property type="evidence" value="ECO:0007669"/>
    <property type="project" value="UniProtKB-EC"/>
</dbReference>
<dbReference type="EMBL" id="GG662650">
    <property type="protein sequence ID" value="EWS73693.1"/>
    <property type="molecule type" value="Genomic_DNA"/>
</dbReference>
<dbReference type="InterPro" id="IPR023635">
    <property type="entry name" value="Peptide_deformylase"/>
</dbReference>
<protein>
    <recommendedName>
        <fullName evidence="2 3">Peptide deformylase</fullName>
        <ecNumber evidence="2 3">3.5.1.88</ecNumber>
    </recommendedName>
</protein>
<dbReference type="AlphaFoldDB" id="W7XB95"/>
<dbReference type="GO" id="GO:0006412">
    <property type="term" value="P:translation"/>
    <property type="evidence" value="ECO:0007669"/>
    <property type="project" value="UniProtKB-KW"/>
</dbReference>
<comment type="similarity">
    <text evidence="1 3">Belongs to the polypeptide deformylase family.</text>
</comment>
<dbReference type="Gene3D" id="3.90.45.10">
    <property type="entry name" value="Peptide deformylase"/>
    <property type="match status" value="1"/>
</dbReference>
<reference evidence="5" key="1">
    <citation type="journal article" date="2006" name="PLoS Biol.">
        <title>Macronuclear genome sequence of the ciliate Tetrahymena thermophila, a model eukaryote.</title>
        <authorList>
            <person name="Eisen J.A."/>
            <person name="Coyne R.S."/>
            <person name="Wu M."/>
            <person name="Wu D."/>
            <person name="Thiagarajan M."/>
            <person name="Wortman J.R."/>
            <person name="Badger J.H."/>
            <person name="Ren Q."/>
            <person name="Amedeo P."/>
            <person name="Jones K.M."/>
            <person name="Tallon L.J."/>
            <person name="Delcher A.L."/>
            <person name="Salzberg S.L."/>
            <person name="Silva J.C."/>
            <person name="Haas B.J."/>
            <person name="Majoros W.H."/>
            <person name="Farzad M."/>
            <person name="Carlton J.M."/>
            <person name="Smith R.K. Jr."/>
            <person name="Garg J."/>
            <person name="Pearlman R.E."/>
            <person name="Karrer K.M."/>
            <person name="Sun L."/>
            <person name="Manning G."/>
            <person name="Elde N.C."/>
            <person name="Turkewitz A.P."/>
            <person name="Asai D.J."/>
            <person name="Wilkes D.E."/>
            <person name="Wang Y."/>
            <person name="Cai H."/>
            <person name="Collins K."/>
            <person name="Stewart B.A."/>
            <person name="Lee S.R."/>
            <person name="Wilamowska K."/>
            <person name="Weinberg Z."/>
            <person name="Ruzzo W.L."/>
            <person name="Wloga D."/>
            <person name="Gaertig J."/>
            <person name="Frankel J."/>
            <person name="Tsao C.-C."/>
            <person name="Gorovsky M.A."/>
            <person name="Keeling P.J."/>
            <person name="Waller R.F."/>
            <person name="Patron N.J."/>
            <person name="Cherry J.M."/>
            <person name="Stover N.A."/>
            <person name="Krieger C.J."/>
            <person name="del Toro C."/>
            <person name="Ryder H.F."/>
            <person name="Williamson S.C."/>
            <person name="Barbeau R.A."/>
            <person name="Hamilton E.P."/>
            <person name="Orias E."/>
        </authorList>
    </citation>
    <scope>NUCLEOTIDE SEQUENCE [LARGE SCALE GENOMIC DNA]</scope>
    <source>
        <strain evidence="5">SB210</strain>
    </source>
</reference>
<organism evidence="4 5">
    <name type="scientific">Tetrahymena thermophila (strain SB210)</name>
    <dbReference type="NCBI Taxonomy" id="312017"/>
    <lineage>
        <taxon>Eukaryota</taxon>
        <taxon>Sar</taxon>
        <taxon>Alveolata</taxon>
        <taxon>Ciliophora</taxon>
        <taxon>Intramacronucleata</taxon>
        <taxon>Oligohymenophorea</taxon>
        <taxon>Hymenostomatida</taxon>
        <taxon>Tetrahymenina</taxon>
        <taxon>Tetrahymenidae</taxon>
        <taxon>Tetrahymena</taxon>
    </lineage>
</organism>
<dbReference type="RefSeq" id="XP_012653731.1">
    <property type="nucleotide sequence ID" value="XM_012798277.1"/>
</dbReference>
<comment type="catalytic activity">
    <reaction evidence="3">
        <text>N-terminal N-formyl-L-methionyl-[peptide] + H2O = N-terminal L-methionyl-[peptide] + formate</text>
        <dbReference type="Rhea" id="RHEA:24420"/>
        <dbReference type="Rhea" id="RHEA-COMP:10639"/>
        <dbReference type="Rhea" id="RHEA-COMP:10640"/>
        <dbReference type="ChEBI" id="CHEBI:15377"/>
        <dbReference type="ChEBI" id="CHEBI:15740"/>
        <dbReference type="ChEBI" id="CHEBI:49298"/>
        <dbReference type="ChEBI" id="CHEBI:64731"/>
        <dbReference type="EC" id="3.5.1.88"/>
    </reaction>
</comment>
<evidence type="ECO:0000256" key="3">
    <source>
        <dbReference type="RuleBase" id="RU362111"/>
    </source>
</evidence>
<proteinExistence type="inferred from homology"/>
<evidence type="ECO:0000256" key="2">
    <source>
        <dbReference type="ARBA" id="ARBA00012175"/>
    </source>
</evidence>
<dbReference type="PANTHER" id="PTHR10458:SF22">
    <property type="entry name" value="PEPTIDE DEFORMYLASE"/>
    <property type="match status" value="1"/>
</dbReference>
<gene>
    <name evidence="4" type="ORF">TTHERM_000460619</name>
</gene>
<dbReference type="Proteomes" id="UP000009168">
    <property type="component" value="Unassembled WGS sequence"/>
</dbReference>
<sequence>MVNIIKNKFCFKIFKNSINKLLLVGISRFFSKQLQYIIFLQDQRQTDIMQKKKYTAKLLQLFFFSKEQSKQSLLLPQIETGYPTKQLKQSILDMKKTAFVYQLPYLSSNQIGIEKSVVVFSNKIVENKYYDSEYVKFDTYLNPKITKISNQKLEDFEECTSTFGIESQVERHTDILIQYMDEEGNMKEEEMSGFKSRLFQQAIDLQSGKLPIKWNISKGKNRISEKYLNLQNAKLFQSALEQYNQAVINYLSNTQIAPEYFDRSLDSLNIPKEMNNKRFSIKDETYDIHEKQFIEEIQELQEELLEFVELNKLPRMRIVK</sequence>
<dbReference type="InterPro" id="IPR036821">
    <property type="entry name" value="Peptide_deformylase_sf"/>
</dbReference>
<keyword evidence="3" id="KW-0479">Metal-binding</keyword>
<dbReference type="EC" id="3.5.1.88" evidence="2 3"/>
<keyword evidence="5" id="KW-1185">Reference proteome</keyword>